<dbReference type="InterPro" id="IPR033122">
    <property type="entry name" value="LETM1-like_RBD"/>
</dbReference>
<evidence type="ECO:0000313" key="11">
    <source>
        <dbReference type="Proteomes" id="UP001634394"/>
    </source>
</evidence>
<keyword evidence="11" id="KW-1185">Reference proteome</keyword>
<evidence type="ECO:0000256" key="4">
    <source>
        <dbReference type="ARBA" id="ARBA00022989"/>
    </source>
</evidence>
<organism evidence="10 11">
    <name type="scientific">Sinanodonta woodiana</name>
    <name type="common">Chinese pond mussel</name>
    <name type="synonym">Anodonta woodiana</name>
    <dbReference type="NCBI Taxonomy" id="1069815"/>
    <lineage>
        <taxon>Eukaryota</taxon>
        <taxon>Metazoa</taxon>
        <taxon>Spiralia</taxon>
        <taxon>Lophotrochozoa</taxon>
        <taxon>Mollusca</taxon>
        <taxon>Bivalvia</taxon>
        <taxon>Autobranchia</taxon>
        <taxon>Heteroconchia</taxon>
        <taxon>Palaeoheterodonta</taxon>
        <taxon>Unionida</taxon>
        <taxon>Unionoidea</taxon>
        <taxon>Unionidae</taxon>
        <taxon>Unioninae</taxon>
        <taxon>Sinanodonta</taxon>
    </lineage>
</organism>
<dbReference type="EMBL" id="JBJQND010000014">
    <property type="protein sequence ID" value="KAL3854869.1"/>
    <property type="molecule type" value="Genomic_DNA"/>
</dbReference>
<evidence type="ECO:0000256" key="2">
    <source>
        <dbReference type="ARBA" id="ARBA00022692"/>
    </source>
</evidence>
<feature type="transmembrane region" description="Helical" evidence="8">
    <location>
        <begin position="117"/>
        <end position="139"/>
    </location>
</feature>
<keyword evidence="3" id="KW-0999">Mitochondrion inner membrane</keyword>
<dbReference type="PANTHER" id="PTHR14009">
    <property type="entry name" value="LEUCINE ZIPPER-EF-HAND CONTAINING TRANSMEMBRANE PROTEIN"/>
    <property type="match status" value="1"/>
</dbReference>
<dbReference type="InterPro" id="IPR044202">
    <property type="entry name" value="LETM1/MDM38-like"/>
</dbReference>
<dbReference type="PANTHER" id="PTHR14009:SF13">
    <property type="entry name" value="LETM1 DOMAIN-CONTAINING PROTEIN 1"/>
    <property type="match status" value="1"/>
</dbReference>
<evidence type="ECO:0000256" key="7">
    <source>
        <dbReference type="PROSITE-ProRule" id="PRU01094"/>
    </source>
</evidence>
<evidence type="ECO:0000259" key="9">
    <source>
        <dbReference type="PROSITE" id="PS51758"/>
    </source>
</evidence>
<dbReference type="PROSITE" id="PS51758">
    <property type="entry name" value="LETM1_RBD"/>
    <property type="match status" value="1"/>
</dbReference>
<evidence type="ECO:0000256" key="6">
    <source>
        <dbReference type="ARBA" id="ARBA00023136"/>
    </source>
</evidence>
<dbReference type="AlphaFoldDB" id="A0ABD3UZM4"/>
<keyword evidence="6 8" id="KW-0472">Membrane</keyword>
<gene>
    <name evidence="10" type="ORF">ACJMK2_014108</name>
</gene>
<protein>
    <recommendedName>
        <fullName evidence="9">Letm1 RBD domain-containing protein</fullName>
    </recommendedName>
</protein>
<reference evidence="10 11" key="1">
    <citation type="submission" date="2024-11" db="EMBL/GenBank/DDBJ databases">
        <title>Chromosome-level genome assembly of the freshwater bivalve Anodonta woodiana.</title>
        <authorList>
            <person name="Chen X."/>
        </authorList>
    </citation>
    <scope>NUCLEOTIDE SEQUENCE [LARGE SCALE GENOMIC DNA]</scope>
    <source>
        <strain evidence="10">MN2024</strain>
        <tissue evidence="10">Gills</tissue>
    </source>
</reference>
<dbReference type="Pfam" id="PF07766">
    <property type="entry name" value="LETM1_RBD"/>
    <property type="match status" value="1"/>
</dbReference>
<evidence type="ECO:0000256" key="1">
    <source>
        <dbReference type="ARBA" id="ARBA00004434"/>
    </source>
</evidence>
<sequence length="350" mass="41611">MVTSALIVRQACCSFLQKNRCYCSRPKDTLSPPGRLRRYLTDKLMNYVERYEGFLEHKSPKVFKVYKTFTVGVKDLLTDIHRYYNISSEIWKGKELHSFSWKDLELYLMMPQQILKIPFLLVLSAMPGGVFVFPLVYFFPRHMLTSHFWTDSQRQEFNQYYQRQRVSHFSHVLDHMHRQLRYIDSPTDHQTVDRILYKVEHATQPSTEEILQIKPLFESFPFHVDRLSIAYVRHLGQCFGFTLRRSRLQQDGLVQLHIDLALLRYGLDNLSDQELQQACFRRGMNPVGLDRAEQITYLEKWTNIAQHLNENSISLLLHCPVLLACSQPANRELMAKHLYIWRRRRSPQQE</sequence>
<evidence type="ECO:0000256" key="5">
    <source>
        <dbReference type="ARBA" id="ARBA00023128"/>
    </source>
</evidence>
<dbReference type="GO" id="GO:0005743">
    <property type="term" value="C:mitochondrial inner membrane"/>
    <property type="evidence" value="ECO:0007669"/>
    <property type="project" value="UniProtKB-SubCell"/>
</dbReference>
<comment type="caution">
    <text evidence="10">The sequence shown here is derived from an EMBL/GenBank/DDBJ whole genome shotgun (WGS) entry which is preliminary data.</text>
</comment>
<accession>A0ABD3UZM4</accession>
<keyword evidence="2 8" id="KW-0812">Transmembrane</keyword>
<dbReference type="Proteomes" id="UP001634394">
    <property type="component" value="Unassembled WGS sequence"/>
</dbReference>
<proteinExistence type="predicted"/>
<evidence type="ECO:0000256" key="3">
    <source>
        <dbReference type="ARBA" id="ARBA00022792"/>
    </source>
</evidence>
<feature type="domain" description="Letm1 RBD" evidence="9">
    <location>
        <begin position="154"/>
        <end position="350"/>
    </location>
</feature>
<evidence type="ECO:0000256" key="8">
    <source>
        <dbReference type="SAM" id="Phobius"/>
    </source>
</evidence>
<keyword evidence="5 7" id="KW-0496">Mitochondrion</keyword>
<name>A0ABD3UZM4_SINWO</name>
<keyword evidence="4 8" id="KW-1133">Transmembrane helix</keyword>
<evidence type="ECO:0000313" key="10">
    <source>
        <dbReference type="EMBL" id="KAL3854869.1"/>
    </source>
</evidence>
<comment type="subcellular location">
    <subcellularLocation>
        <location evidence="1">Mitochondrion inner membrane</location>
        <topology evidence="1">Single-pass membrane protein</topology>
    </subcellularLocation>
</comment>